<name>A0ABU7LCH2_9NOCA</name>
<evidence type="ECO:0000313" key="1">
    <source>
        <dbReference type="EMBL" id="MEE2058972.1"/>
    </source>
</evidence>
<protein>
    <recommendedName>
        <fullName evidence="3">DUF3168 domain-containing protein</fullName>
    </recommendedName>
</protein>
<evidence type="ECO:0008006" key="3">
    <source>
        <dbReference type="Google" id="ProtNLM"/>
    </source>
</evidence>
<dbReference type="EMBL" id="JAUTXY010000006">
    <property type="protein sequence ID" value="MEE2058972.1"/>
    <property type="molecule type" value="Genomic_DNA"/>
</dbReference>
<evidence type="ECO:0000313" key="2">
    <source>
        <dbReference type="Proteomes" id="UP001336020"/>
    </source>
</evidence>
<keyword evidence="2" id="KW-1185">Reference proteome</keyword>
<dbReference type="RefSeq" id="WP_330134200.1">
    <property type="nucleotide sequence ID" value="NZ_JAUTXY010000006.1"/>
</dbReference>
<reference evidence="1 2" key="1">
    <citation type="submission" date="2023-07" db="EMBL/GenBank/DDBJ databases">
        <authorList>
            <person name="Girao M."/>
            <person name="Carvalho M.F."/>
        </authorList>
    </citation>
    <scope>NUCLEOTIDE SEQUENCE [LARGE SCALE GENOMIC DNA]</scope>
    <source>
        <strain evidence="1 2">YIM65754</strain>
    </source>
</reference>
<accession>A0ABU7LCH2</accession>
<organism evidence="1 2">
    <name type="scientific">Rhodococcus artemisiae</name>
    <dbReference type="NCBI Taxonomy" id="714159"/>
    <lineage>
        <taxon>Bacteria</taxon>
        <taxon>Bacillati</taxon>
        <taxon>Actinomycetota</taxon>
        <taxon>Actinomycetes</taxon>
        <taxon>Mycobacteriales</taxon>
        <taxon>Nocardiaceae</taxon>
        <taxon>Rhodococcus</taxon>
    </lineage>
</organism>
<gene>
    <name evidence="1" type="ORF">Q7514_15735</name>
</gene>
<comment type="caution">
    <text evidence="1">The sequence shown here is derived from an EMBL/GenBank/DDBJ whole genome shotgun (WGS) entry which is preliminary data.</text>
</comment>
<proteinExistence type="predicted"/>
<dbReference type="Proteomes" id="UP001336020">
    <property type="component" value="Unassembled WGS sequence"/>
</dbReference>
<sequence length="133" mass="14079">MTGPIRVPDDTASAVRDFLKQEIPGRTSLAPSVALALPSSWSTKSPPAVVVFDDGGPSEWPILTEPRIRVTVWASGRTDARELAALCVGLLMSLDVPDVAHVRDPSSILDARDDNGGVMASFTVAVKSRTVVV</sequence>